<reference evidence="1" key="1">
    <citation type="submission" date="2021-01" db="EMBL/GenBank/DDBJ databases">
        <title>Whole genome shotgun sequence of Planobispora takensis NBRC 109077.</title>
        <authorList>
            <person name="Komaki H."/>
            <person name="Tamura T."/>
        </authorList>
    </citation>
    <scope>NUCLEOTIDE SEQUENCE</scope>
    <source>
        <strain evidence="1">NBRC 109077</strain>
    </source>
</reference>
<keyword evidence="2" id="KW-1185">Reference proteome</keyword>
<comment type="caution">
    <text evidence="1">The sequence shown here is derived from an EMBL/GenBank/DDBJ whole genome shotgun (WGS) entry which is preliminary data.</text>
</comment>
<sequence length="104" mass="10835">MIVQGITACFPDAARPGAGAGMAERPFLTADCDSGHIRVRSSSAAADSGHSGGAAARFALRKPKIRHPGADHQAVSSGGRARVTFGNRTVYLKILHLRKTNEGP</sequence>
<evidence type="ECO:0000313" key="1">
    <source>
        <dbReference type="EMBL" id="GII00927.1"/>
    </source>
</evidence>
<proteinExistence type="predicted"/>
<gene>
    <name evidence="1" type="ORF">Pta02_29350</name>
</gene>
<dbReference type="Proteomes" id="UP000634476">
    <property type="component" value="Unassembled WGS sequence"/>
</dbReference>
<accession>A0A8J3SXE6</accession>
<protein>
    <submittedName>
        <fullName evidence="1">Uncharacterized protein</fullName>
    </submittedName>
</protein>
<dbReference type="EMBL" id="BOOK01000020">
    <property type="protein sequence ID" value="GII00927.1"/>
    <property type="molecule type" value="Genomic_DNA"/>
</dbReference>
<organism evidence="1 2">
    <name type="scientific">Planobispora takensis</name>
    <dbReference type="NCBI Taxonomy" id="1367882"/>
    <lineage>
        <taxon>Bacteria</taxon>
        <taxon>Bacillati</taxon>
        <taxon>Actinomycetota</taxon>
        <taxon>Actinomycetes</taxon>
        <taxon>Streptosporangiales</taxon>
        <taxon>Streptosporangiaceae</taxon>
        <taxon>Planobispora</taxon>
    </lineage>
</organism>
<dbReference type="AlphaFoldDB" id="A0A8J3SXE6"/>
<name>A0A8J3SXE6_9ACTN</name>
<evidence type="ECO:0000313" key="2">
    <source>
        <dbReference type="Proteomes" id="UP000634476"/>
    </source>
</evidence>